<sequence length="78" mass="8480">MLIGDQQVLAKSSEPIVSEGMTEVAIAIFTVEEEEGEEEVDYSGGSDTIVDDVFRDYDAGGFLVWLPLALVLKPALPY</sequence>
<dbReference type="EMBL" id="CM007383">
    <property type="protein sequence ID" value="ONK76098.1"/>
    <property type="molecule type" value="Genomic_DNA"/>
</dbReference>
<accession>A0A5P1FCK4</accession>
<dbReference type="AlphaFoldDB" id="A0A5P1FCK4"/>
<name>A0A5P1FCK4_ASPOF</name>
<protein>
    <submittedName>
        <fullName evidence="1">Uncharacterized protein</fullName>
    </submittedName>
</protein>
<keyword evidence="2" id="KW-1185">Reference proteome</keyword>
<evidence type="ECO:0000313" key="1">
    <source>
        <dbReference type="EMBL" id="ONK76098.1"/>
    </source>
</evidence>
<evidence type="ECO:0000313" key="2">
    <source>
        <dbReference type="Proteomes" id="UP000243459"/>
    </source>
</evidence>
<dbReference type="Proteomes" id="UP000243459">
    <property type="component" value="Chromosome 3"/>
</dbReference>
<gene>
    <name evidence="1" type="ORF">A4U43_C03F23850</name>
</gene>
<dbReference type="Gramene" id="ONK76098">
    <property type="protein sequence ID" value="ONK76098"/>
    <property type="gene ID" value="A4U43_C03F23850"/>
</dbReference>
<organism evidence="1 2">
    <name type="scientific">Asparagus officinalis</name>
    <name type="common">Garden asparagus</name>
    <dbReference type="NCBI Taxonomy" id="4686"/>
    <lineage>
        <taxon>Eukaryota</taxon>
        <taxon>Viridiplantae</taxon>
        <taxon>Streptophyta</taxon>
        <taxon>Embryophyta</taxon>
        <taxon>Tracheophyta</taxon>
        <taxon>Spermatophyta</taxon>
        <taxon>Magnoliopsida</taxon>
        <taxon>Liliopsida</taxon>
        <taxon>Asparagales</taxon>
        <taxon>Asparagaceae</taxon>
        <taxon>Asparagoideae</taxon>
        <taxon>Asparagus</taxon>
    </lineage>
</organism>
<proteinExistence type="predicted"/>
<reference evidence="2" key="1">
    <citation type="journal article" date="2017" name="Nat. Commun.">
        <title>The asparagus genome sheds light on the origin and evolution of a young Y chromosome.</title>
        <authorList>
            <person name="Harkess A."/>
            <person name="Zhou J."/>
            <person name="Xu C."/>
            <person name="Bowers J.E."/>
            <person name="Van der Hulst R."/>
            <person name="Ayyampalayam S."/>
            <person name="Mercati F."/>
            <person name="Riccardi P."/>
            <person name="McKain M.R."/>
            <person name="Kakrana A."/>
            <person name="Tang H."/>
            <person name="Ray J."/>
            <person name="Groenendijk J."/>
            <person name="Arikit S."/>
            <person name="Mathioni S.M."/>
            <person name="Nakano M."/>
            <person name="Shan H."/>
            <person name="Telgmann-Rauber A."/>
            <person name="Kanno A."/>
            <person name="Yue Z."/>
            <person name="Chen H."/>
            <person name="Li W."/>
            <person name="Chen Y."/>
            <person name="Xu X."/>
            <person name="Zhang Y."/>
            <person name="Luo S."/>
            <person name="Chen H."/>
            <person name="Gao J."/>
            <person name="Mao Z."/>
            <person name="Pires J.C."/>
            <person name="Luo M."/>
            <person name="Kudrna D."/>
            <person name="Wing R.A."/>
            <person name="Meyers B.C."/>
            <person name="Yi K."/>
            <person name="Kong H."/>
            <person name="Lavrijsen P."/>
            <person name="Sunseri F."/>
            <person name="Falavigna A."/>
            <person name="Ye Y."/>
            <person name="Leebens-Mack J.H."/>
            <person name="Chen G."/>
        </authorList>
    </citation>
    <scope>NUCLEOTIDE SEQUENCE [LARGE SCALE GENOMIC DNA]</scope>
    <source>
        <strain evidence="2">cv. DH0086</strain>
    </source>
</reference>